<dbReference type="Pfam" id="PF02769">
    <property type="entry name" value="AIRS_C"/>
    <property type="match status" value="1"/>
</dbReference>
<dbReference type="CDD" id="cd06061">
    <property type="entry name" value="PurM-like1"/>
    <property type="match status" value="1"/>
</dbReference>
<protein>
    <submittedName>
        <fullName evidence="4">AIR synthase</fullName>
    </submittedName>
</protein>
<evidence type="ECO:0000313" key="5">
    <source>
        <dbReference type="Proteomes" id="UP000665020"/>
    </source>
</evidence>
<dbReference type="SUPFAM" id="SSF55326">
    <property type="entry name" value="PurM N-terminal domain-like"/>
    <property type="match status" value="1"/>
</dbReference>
<reference evidence="4" key="1">
    <citation type="submission" date="2019-12" db="EMBL/GenBank/DDBJ databases">
        <authorList>
            <person name="zhang j."/>
            <person name="sun C.M."/>
        </authorList>
    </citation>
    <scope>NUCLEOTIDE SEQUENCE</scope>
    <source>
        <strain evidence="4">NS-1</strain>
    </source>
</reference>
<sequence length="327" mass="34887">MQIGKIPGDKLKEIVLNKINYKRDDVLLHAGIGEDTAVIDPANDLIVISSDPITGASKNAGYLAVHVSCNDIASAGAKPLGIQVVLLLPAEITDQEIAGLMEEINDTARKIEVEVLGGHTEILSAVNKPIIVVTAVGKAVRGKFVSSAGAEPGDDIIITKGIGIEGTYILANDYYDELSKKGVKPELLKRACSYGNKLSVIKEGIIAARMGANAMHDITEGGLYGALEELSQATGLGFELYEDKLLLTEETAVICKMMEIEPTALISSGSMLITIENGEELIKELADNGIEAAVIGKVTSGGNYVYKKGSKEIFNWSGKDELWRVME</sequence>
<dbReference type="InterPro" id="IPR011854">
    <property type="entry name" value="HypE"/>
</dbReference>
<organism evidence="4 5">
    <name type="scientific">Iocasia fonsfrigidae</name>
    <dbReference type="NCBI Taxonomy" id="2682810"/>
    <lineage>
        <taxon>Bacteria</taxon>
        <taxon>Bacillati</taxon>
        <taxon>Bacillota</taxon>
        <taxon>Clostridia</taxon>
        <taxon>Halanaerobiales</taxon>
        <taxon>Halanaerobiaceae</taxon>
        <taxon>Iocasia</taxon>
    </lineage>
</organism>
<dbReference type="RefSeq" id="WP_230867784.1">
    <property type="nucleotide sequence ID" value="NZ_CP046640.1"/>
</dbReference>
<evidence type="ECO:0000313" key="4">
    <source>
        <dbReference type="EMBL" id="QTL99439.1"/>
    </source>
</evidence>
<feature type="domain" description="PurM-like C-terminal" evidence="3">
    <location>
        <begin position="151"/>
        <end position="304"/>
    </location>
</feature>
<comment type="similarity">
    <text evidence="1">Belongs to the HypE family.</text>
</comment>
<dbReference type="InterPro" id="IPR036921">
    <property type="entry name" value="PurM-like_N_sf"/>
</dbReference>
<evidence type="ECO:0000259" key="3">
    <source>
        <dbReference type="Pfam" id="PF02769"/>
    </source>
</evidence>
<dbReference type="KEGG" id="ifn:GM661_16550"/>
<dbReference type="PANTHER" id="PTHR30303:SF4">
    <property type="entry name" value="HYDROGENASE EXPRESSION_FORMATION PROTEIN HYPE"/>
    <property type="match status" value="1"/>
</dbReference>
<gene>
    <name evidence="4" type="ORF">GM661_16550</name>
</gene>
<keyword evidence="5" id="KW-1185">Reference proteome</keyword>
<feature type="domain" description="PurM-like N-terminal" evidence="2">
    <location>
        <begin position="33"/>
        <end position="138"/>
    </location>
</feature>
<evidence type="ECO:0000259" key="2">
    <source>
        <dbReference type="Pfam" id="PF00586"/>
    </source>
</evidence>
<dbReference type="InterPro" id="IPR036676">
    <property type="entry name" value="PurM-like_C_sf"/>
</dbReference>
<name>A0A8A7KIM7_9FIRM</name>
<dbReference type="GO" id="GO:0051604">
    <property type="term" value="P:protein maturation"/>
    <property type="evidence" value="ECO:0007669"/>
    <property type="project" value="TreeGrafter"/>
</dbReference>
<dbReference type="SUPFAM" id="SSF56042">
    <property type="entry name" value="PurM C-terminal domain-like"/>
    <property type="match status" value="1"/>
</dbReference>
<dbReference type="Gene3D" id="3.30.1330.10">
    <property type="entry name" value="PurM-like, N-terminal domain"/>
    <property type="match status" value="1"/>
</dbReference>
<evidence type="ECO:0000256" key="1">
    <source>
        <dbReference type="ARBA" id="ARBA00006243"/>
    </source>
</evidence>
<dbReference type="Gene3D" id="3.90.650.10">
    <property type="entry name" value="PurM-like C-terminal domain"/>
    <property type="match status" value="1"/>
</dbReference>
<dbReference type="InterPro" id="IPR010918">
    <property type="entry name" value="PurM-like_C_dom"/>
</dbReference>
<dbReference type="PANTHER" id="PTHR30303">
    <property type="entry name" value="HYDROGENASE ISOENZYMES FORMATION PROTEIN HYPE"/>
    <property type="match status" value="1"/>
</dbReference>
<accession>A0A8A7KIM7</accession>
<dbReference type="PIRSF" id="PIRSF005644">
    <property type="entry name" value="Hdrgns_mtr_HypE"/>
    <property type="match status" value="1"/>
</dbReference>
<dbReference type="AlphaFoldDB" id="A0A8A7KIM7"/>
<dbReference type="Proteomes" id="UP000665020">
    <property type="component" value="Chromosome"/>
</dbReference>
<proteinExistence type="inferred from homology"/>
<dbReference type="Pfam" id="PF00586">
    <property type="entry name" value="AIRS"/>
    <property type="match status" value="1"/>
</dbReference>
<dbReference type="EMBL" id="CP046640">
    <property type="protein sequence ID" value="QTL99439.1"/>
    <property type="molecule type" value="Genomic_DNA"/>
</dbReference>
<dbReference type="InterPro" id="IPR016188">
    <property type="entry name" value="PurM-like_N"/>
</dbReference>